<dbReference type="EMBL" id="JAGKQM010000012">
    <property type="protein sequence ID" value="KAH0899365.1"/>
    <property type="molecule type" value="Genomic_DNA"/>
</dbReference>
<protein>
    <submittedName>
        <fullName evidence="3">Uncharacterized protein</fullName>
    </submittedName>
</protein>
<keyword evidence="2" id="KW-1133">Transmembrane helix</keyword>
<keyword evidence="2" id="KW-0472">Membrane</keyword>
<evidence type="ECO:0000256" key="1">
    <source>
        <dbReference type="SAM" id="MobiDB-lite"/>
    </source>
</evidence>
<evidence type="ECO:0000313" key="3">
    <source>
        <dbReference type="EMBL" id="KAH0899365.1"/>
    </source>
</evidence>
<evidence type="ECO:0000313" key="4">
    <source>
        <dbReference type="Proteomes" id="UP000824890"/>
    </source>
</evidence>
<dbReference type="Proteomes" id="UP000824890">
    <property type="component" value="Unassembled WGS sequence"/>
</dbReference>
<reference evidence="3 4" key="1">
    <citation type="submission" date="2021-05" db="EMBL/GenBank/DDBJ databases">
        <title>Genome Assembly of Synthetic Allotetraploid Brassica napus Reveals Homoeologous Exchanges between Subgenomes.</title>
        <authorList>
            <person name="Davis J.T."/>
        </authorList>
    </citation>
    <scope>NUCLEOTIDE SEQUENCE [LARGE SCALE GENOMIC DNA]</scope>
    <source>
        <strain evidence="4">cv. Da-Ae</strain>
        <tissue evidence="3">Seedling</tissue>
    </source>
</reference>
<gene>
    <name evidence="3" type="ORF">HID58_048933</name>
</gene>
<name>A0ABQ8B519_BRANA</name>
<sequence>MILGGGVENPEDTPESATTDLDQLQSTSSSYVIISLGFLIIPYCRFITVKAAFNNFAARRLHQNEFPFFTVNGLAEVVYKMRSVAYQAKKRCNNVQLVEETVVHRQARDLQSKYC</sequence>
<evidence type="ECO:0000256" key="2">
    <source>
        <dbReference type="SAM" id="Phobius"/>
    </source>
</evidence>
<feature type="region of interest" description="Disordered" evidence="1">
    <location>
        <begin position="1"/>
        <end position="22"/>
    </location>
</feature>
<accession>A0ABQ8B519</accession>
<organism evidence="3 4">
    <name type="scientific">Brassica napus</name>
    <name type="common">Rape</name>
    <dbReference type="NCBI Taxonomy" id="3708"/>
    <lineage>
        <taxon>Eukaryota</taxon>
        <taxon>Viridiplantae</taxon>
        <taxon>Streptophyta</taxon>
        <taxon>Embryophyta</taxon>
        <taxon>Tracheophyta</taxon>
        <taxon>Spermatophyta</taxon>
        <taxon>Magnoliopsida</taxon>
        <taxon>eudicotyledons</taxon>
        <taxon>Gunneridae</taxon>
        <taxon>Pentapetalae</taxon>
        <taxon>rosids</taxon>
        <taxon>malvids</taxon>
        <taxon>Brassicales</taxon>
        <taxon>Brassicaceae</taxon>
        <taxon>Brassiceae</taxon>
        <taxon>Brassica</taxon>
    </lineage>
</organism>
<keyword evidence="4" id="KW-1185">Reference proteome</keyword>
<comment type="caution">
    <text evidence="3">The sequence shown here is derived from an EMBL/GenBank/DDBJ whole genome shotgun (WGS) entry which is preliminary data.</text>
</comment>
<feature type="transmembrane region" description="Helical" evidence="2">
    <location>
        <begin position="31"/>
        <end position="53"/>
    </location>
</feature>
<keyword evidence="2" id="KW-0812">Transmembrane</keyword>
<proteinExistence type="predicted"/>